<dbReference type="InterPro" id="IPR010730">
    <property type="entry name" value="HET"/>
</dbReference>
<evidence type="ECO:0000259" key="1">
    <source>
        <dbReference type="Pfam" id="PF06985"/>
    </source>
</evidence>
<dbReference type="PANTHER" id="PTHR33112">
    <property type="entry name" value="DOMAIN PROTEIN, PUTATIVE-RELATED"/>
    <property type="match status" value="1"/>
</dbReference>
<proteinExistence type="predicted"/>
<evidence type="ECO:0000313" key="2">
    <source>
        <dbReference type="EMBL" id="KAL1648725.1"/>
    </source>
</evidence>
<evidence type="ECO:0000313" key="3">
    <source>
        <dbReference type="Proteomes" id="UP001521184"/>
    </source>
</evidence>
<dbReference type="Proteomes" id="UP001521184">
    <property type="component" value="Unassembled WGS sequence"/>
</dbReference>
<gene>
    <name evidence="2" type="ORF">SLS58_001901</name>
</gene>
<keyword evidence="3" id="KW-1185">Reference proteome</keyword>
<accession>A0ABR3U153</accession>
<comment type="caution">
    <text evidence="2">The sequence shown here is derived from an EMBL/GenBank/DDBJ whole genome shotgun (WGS) entry which is preliminary data.</text>
</comment>
<reference evidence="2 3" key="1">
    <citation type="journal article" date="2023" name="Plant Dis.">
        <title>First Report of Diplodia intermedia Causing Canker and Dieback Diseases on Apple Trees in Canada.</title>
        <authorList>
            <person name="Ellouze W."/>
            <person name="Ilyukhin E."/>
            <person name="Sulman M."/>
            <person name="Ali S."/>
        </authorList>
    </citation>
    <scope>NUCLEOTIDE SEQUENCE [LARGE SCALE GENOMIC DNA]</scope>
    <source>
        <strain evidence="2 3">M45-28</strain>
    </source>
</reference>
<name>A0ABR3U153_9PEZI</name>
<protein>
    <recommendedName>
        <fullName evidence="1">Heterokaryon incompatibility domain-containing protein</fullName>
    </recommendedName>
</protein>
<dbReference type="EMBL" id="JAKEKT020000008">
    <property type="protein sequence ID" value="KAL1648725.1"/>
    <property type="molecule type" value="Genomic_DNA"/>
</dbReference>
<dbReference type="Pfam" id="PF06985">
    <property type="entry name" value="HET"/>
    <property type="match status" value="1"/>
</dbReference>
<feature type="domain" description="Heterokaryon incompatibility" evidence="1">
    <location>
        <begin position="35"/>
        <end position="181"/>
    </location>
</feature>
<sequence length="630" mass="73112">MCSSVDESRLSRPRLPWLIDCDEYRLVPAGRDDKYVALSYMWGKADVLKATTQNLQTLRKPGAFLHPDQTLPRTIKDAIHVVRLVGERYLWVDALCIVQNDEKIRNHLIDNMAAVYANASLTIVAAEGEHADAGLSGLQGVSEPRDNPCLFHWPDGTQLNWPGDGGLRDTEWNTRGWTFQEYIFSRRKLIFVAQSVRWECRETCFWEELRLPFDLPTAESQACYDNDAIAIRQASLSRISNFPDMEAFKTLVRAYCTREFTWSEDAMDAFVGIETALTPSFPGGFLWGVPVMFLDMCMIWRDDKWDEQPAFCRRWDPSGTSESTRNAPTWSWAAWKGWVQFGGLWRNEDFVLWNRDTWFYAVDYIKRVFPLTKTSKPLEIDHQNAWFVYKVQYTGAKGVSERLPAGWTRWPIDLDSPEHQCSEFNAYTLDPDYKSNKTATISREETKFPPSCYYTHDAIPSIKFNYPIPLGMSSGYNNDHNNEMEGRYLCCSTQRAHFELDFLLDSDGNKDYGLVDPAYHELSAHAEEKHHGFLWVHEESLFEKIDRDVVFGDERGDPMRVELVAVSMLYRHRGGHGCRWAEPLGEERPQWYNVLWVEWIDGVAYRKGVGEVRREVWESRERERVDLILG</sequence>
<dbReference type="PANTHER" id="PTHR33112:SF16">
    <property type="entry name" value="HETEROKARYON INCOMPATIBILITY DOMAIN-CONTAINING PROTEIN"/>
    <property type="match status" value="1"/>
</dbReference>
<organism evidence="2 3">
    <name type="scientific">Diplodia intermedia</name>
    <dbReference type="NCBI Taxonomy" id="856260"/>
    <lineage>
        <taxon>Eukaryota</taxon>
        <taxon>Fungi</taxon>
        <taxon>Dikarya</taxon>
        <taxon>Ascomycota</taxon>
        <taxon>Pezizomycotina</taxon>
        <taxon>Dothideomycetes</taxon>
        <taxon>Dothideomycetes incertae sedis</taxon>
        <taxon>Botryosphaeriales</taxon>
        <taxon>Botryosphaeriaceae</taxon>
        <taxon>Diplodia</taxon>
    </lineage>
</organism>